<protein>
    <submittedName>
        <fullName evidence="4">N-acetylmuramoyl-L-alanine amidase</fullName>
    </submittedName>
</protein>
<dbReference type="PANTHER" id="PTHR30404">
    <property type="entry name" value="N-ACETYLMURAMOYL-L-ALANINE AMIDASE"/>
    <property type="match status" value="1"/>
</dbReference>
<dbReference type="GO" id="GO:0030288">
    <property type="term" value="C:outer membrane-bounded periplasmic space"/>
    <property type="evidence" value="ECO:0007669"/>
    <property type="project" value="TreeGrafter"/>
</dbReference>
<dbReference type="Gene3D" id="3.40.630.40">
    <property type="entry name" value="Zn-dependent exopeptidases"/>
    <property type="match status" value="1"/>
</dbReference>
<dbReference type="GO" id="GO:0008745">
    <property type="term" value="F:N-acetylmuramoyl-L-alanine amidase activity"/>
    <property type="evidence" value="ECO:0007669"/>
    <property type="project" value="InterPro"/>
</dbReference>
<keyword evidence="1" id="KW-0378">Hydrolase</keyword>
<name>A0A9D2NG37_9FIRM</name>
<dbReference type="SMART" id="SM00646">
    <property type="entry name" value="Ami_3"/>
    <property type="match status" value="1"/>
</dbReference>
<gene>
    <name evidence="4" type="ORF">H9761_05140</name>
</gene>
<evidence type="ECO:0000256" key="1">
    <source>
        <dbReference type="ARBA" id="ARBA00022801"/>
    </source>
</evidence>
<dbReference type="GO" id="GO:0009253">
    <property type="term" value="P:peptidoglycan catabolic process"/>
    <property type="evidence" value="ECO:0007669"/>
    <property type="project" value="InterPro"/>
</dbReference>
<feature type="domain" description="MurNAc-LAA" evidence="3">
    <location>
        <begin position="97"/>
        <end position="219"/>
    </location>
</feature>
<reference evidence="4" key="2">
    <citation type="submission" date="2021-04" db="EMBL/GenBank/DDBJ databases">
        <authorList>
            <person name="Gilroy R."/>
        </authorList>
    </citation>
    <scope>NUCLEOTIDE SEQUENCE</scope>
    <source>
        <strain evidence="4">USAMLcec2-132</strain>
    </source>
</reference>
<organism evidence="4 5">
    <name type="scientific">Candidatus Eisenbergiella merdavium</name>
    <dbReference type="NCBI Taxonomy" id="2838551"/>
    <lineage>
        <taxon>Bacteria</taxon>
        <taxon>Bacillati</taxon>
        <taxon>Bacillota</taxon>
        <taxon>Clostridia</taxon>
        <taxon>Lachnospirales</taxon>
        <taxon>Lachnospiraceae</taxon>
        <taxon>Eisenbergiella</taxon>
    </lineage>
</organism>
<reference evidence="4" key="1">
    <citation type="journal article" date="2021" name="PeerJ">
        <title>Extensive microbial diversity within the chicken gut microbiome revealed by metagenomics and culture.</title>
        <authorList>
            <person name="Gilroy R."/>
            <person name="Ravi A."/>
            <person name="Getino M."/>
            <person name="Pursley I."/>
            <person name="Horton D.L."/>
            <person name="Alikhan N.F."/>
            <person name="Baker D."/>
            <person name="Gharbi K."/>
            <person name="Hall N."/>
            <person name="Watson M."/>
            <person name="Adriaenssens E.M."/>
            <person name="Foster-Nyarko E."/>
            <person name="Jarju S."/>
            <person name="Secka A."/>
            <person name="Antonio M."/>
            <person name="Oren A."/>
            <person name="Chaudhuri R.R."/>
            <person name="La Ragione R."/>
            <person name="Hildebrand F."/>
            <person name="Pallen M.J."/>
        </authorList>
    </citation>
    <scope>NUCLEOTIDE SEQUENCE</scope>
    <source>
        <strain evidence="4">USAMLcec2-132</strain>
    </source>
</reference>
<keyword evidence="2" id="KW-0732">Signal</keyword>
<feature type="chain" id="PRO_5038526366" evidence="2">
    <location>
        <begin position="24"/>
        <end position="349"/>
    </location>
</feature>
<dbReference type="AlphaFoldDB" id="A0A9D2NG37"/>
<dbReference type="Proteomes" id="UP000823891">
    <property type="component" value="Unassembled WGS sequence"/>
</dbReference>
<evidence type="ECO:0000313" key="5">
    <source>
        <dbReference type="Proteomes" id="UP000823891"/>
    </source>
</evidence>
<sequence>MGRVRRIFVAAAFPVFAALLFFAAPTVRCRASEPVVVVIDPGHGGENRGGEVEGQFLEKEITLQAALAMKQTLEQFEGVEVYLTRTADQELSLEERAQLAKAMGADFLFSLHFNMSGEHKLYGSEVWTSAFGRYYSAGQTFGRLQLAEMAARGQYIRGVKTRLNSRGTDYYGVIRASRQLDLPCVIIEHCYMDHPVDSHQIDTAAEVADMGGGDAIAVARYFHLKSPSLGLDYSGYSYETVPYAQGVAAPDRTPPELVSLSVLSADPATGRVDLKLDAADAQSGILYYSYSLDGGATWSMLMPFANLGSLTFTVTVPGGSAPVILCRAYNGYDLYTESAAVAPGVFPAR</sequence>
<evidence type="ECO:0000259" key="3">
    <source>
        <dbReference type="SMART" id="SM00646"/>
    </source>
</evidence>
<dbReference type="EMBL" id="DWWS01000019">
    <property type="protein sequence ID" value="HJC23074.1"/>
    <property type="molecule type" value="Genomic_DNA"/>
</dbReference>
<dbReference type="InterPro" id="IPR050695">
    <property type="entry name" value="N-acetylmuramoyl_amidase_3"/>
</dbReference>
<dbReference type="InterPro" id="IPR002508">
    <property type="entry name" value="MurNAc-LAA_cat"/>
</dbReference>
<dbReference type="CDD" id="cd02696">
    <property type="entry name" value="MurNAc-LAA"/>
    <property type="match status" value="1"/>
</dbReference>
<evidence type="ECO:0000256" key="2">
    <source>
        <dbReference type="SAM" id="SignalP"/>
    </source>
</evidence>
<accession>A0A9D2NG37</accession>
<dbReference type="PANTHER" id="PTHR30404:SF0">
    <property type="entry name" value="N-ACETYLMURAMOYL-L-ALANINE AMIDASE AMIC"/>
    <property type="match status" value="1"/>
</dbReference>
<evidence type="ECO:0000313" key="4">
    <source>
        <dbReference type="EMBL" id="HJC23074.1"/>
    </source>
</evidence>
<proteinExistence type="predicted"/>
<dbReference type="Pfam" id="PF01520">
    <property type="entry name" value="Amidase_3"/>
    <property type="match status" value="1"/>
</dbReference>
<comment type="caution">
    <text evidence="4">The sequence shown here is derived from an EMBL/GenBank/DDBJ whole genome shotgun (WGS) entry which is preliminary data.</text>
</comment>
<dbReference type="SUPFAM" id="SSF53187">
    <property type="entry name" value="Zn-dependent exopeptidases"/>
    <property type="match status" value="1"/>
</dbReference>
<feature type="signal peptide" evidence="2">
    <location>
        <begin position="1"/>
        <end position="23"/>
    </location>
</feature>